<accession>A0A401H5A9</accession>
<feature type="compositionally biased region" description="Acidic residues" evidence="7">
    <location>
        <begin position="122"/>
        <end position="150"/>
    </location>
</feature>
<feature type="domain" description="G-patch" evidence="8">
    <location>
        <begin position="262"/>
        <end position="308"/>
    </location>
</feature>
<dbReference type="OrthoDB" id="4822at2759"/>
<dbReference type="InterPro" id="IPR022159">
    <property type="entry name" value="STIP/TFIP11_N"/>
</dbReference>
<dbReference type="Proteomes" id="UP000287166">
    <property type="component" value="Unassembled WGS sequence"/>
</dbReference>
<gene>
    <name evidence="9" type="ORF">SCP_1602900</name>
</gene>
<feature type="compositionally biased region" description="Basic and acidic residues" evidence="7">
    <location>
        <begin position="33"/>
        <end position="46"/>
    </location>
</feature>
<dbReference type="FunCoup" id="A0A401H5A9">
    <property type="interactions" value="668"/>
</dbReference>
<evidence type="ECO:0000256" key="1">
    <source>
        <dbReference type="ARBA" id="ARBA00004123"/>
    </source>
</evidence>
<reference evidence="9 10" key="1">
    <citation type="journal article" date="2018" name="Sci. Rep.">
        <title>Genome sequence of the cauliflower mushroom Sparassis crispa (Hanabiratake) and its association with beneficial usage.</title>
        <authorList>
            <person name="Kiyama R."/>
            <person name="Furutani Y."/>
            <person name="Kawaguchi K."/>
            <person name="Nakanishi T."/>
        </authorList>
    </citation>
    <scope>NUCLEOTIDE SEQUENCE [LARGE SCALE GENOMIC DNA]</scope>
</reference>
<keyword evidence="10" id="KW-1185">Reference proteome</keyword>
<dbReference type="GO" id="GO:0071008">
    <property type="term" value="C:U2-type post-mRNA release spliceosomal complex"/>
    <property type="evidence" value="ECO:0007669"/>
    <property type="project" value="TreeGrafter"/>
</dbReference>
<feature type="region of interest" description="Disordered" evidence="7">
    <location>
        <begin position="319"/>
        <end position="352"/>
    </location>
</feature>
<proteinExistence type="inferred from homology"/>
<dbReference type="InterPro" id="IPR000467">
    <property type="entry name" value="G_patch_dom"/>
</dbReference>
<dbReference type="AlphaFoldDB" id="A0A401H5A9"/>
<feature type="region of interest" description="Disordered" evidence="7">
    <location>
        <begin position="1"/>
        <end position="259"/>
    </location>
</feature>
<comment type="subcellular location">
    <subcellularLocation>
        <location evidence="1">Nucleus</location>
    </subcellularLocation>
</comment>
<evidence type="ECO:0000256" key="5">
    <source>
        <dbReference type="ARBA" id="ARBA00023187"/>
    </source>
</evidence>
<evidence type="ECO:0000259" key="8">
    <source>
        <dbReference type="PROSITE" id="PS50174"/>
    </source>
</evidence>
<comment type="caution">
    <text evidence="9">The sequence shown here is derived from an EMBL/GenBank/DDBJ whole genome shotgun (WGS) entry which is preliminary data.</text>
</comment>
<dbReference type="RefSeq" id="XP_027620540.1">
    <property type="nucleotide sequence ID" value="XM_027764739.1"/>
</dbReference>
<evidence type="ECO:0000256" key="2">
    <source>
        <dbReference type="ARBA" id="ARBA00010900"/>
    </source>
</evidence>
<comment type="similarity">
    <text evidence="2">Belongs to the TFP11/STIP family.</text>
</comment>
<keyword evidence="5" id="KW-0508">mRNA splicing</keyword>
<organism evidence="9 10">
    <name type="scientific">Sparassis crispa</name>
    <dbReference type="NCBI Taxonomy" id="139825"/>
    <lineage>
        <taxon>Eukaryota</taxon>
        <taxon>Fungi</taxon>
        <taxon>Dikarya</taxon>
        <taxon>Basidiomycota</taxon>
        <taxon>Agaricomycotina</taxon>
        <taxon>Agaricomycetes</taxon>
        <taxon>Polyporales</taxon>
        <taxon>Sparassidaceae</taxon>
        <taxon>Sparassis</taxon>
    </lineage>
</organism>
<feature type="compositionally biased region" description="Basic and acidic residues" evidence="7">
    <location>
        <begin position="97"/>
        <end position="112"/>
    </location>
</feature>
<name>A0A401H5A9_9APHY</name>
<evidence type="ECO:0000313" key="9">
    <source>
        <dbReference type="EMBL" id="GBE89627.1"/>
    </source>
</evidence>
<feature type="compositionally biased region" description="Polar residues" evidence="7">
    <location>
        <begin position="241"/>
        <end position="253"/>
    </location>
</feature>
<dbReference type="InParanoid" id="A0A401H5A9"/>
<evidence type="ECO:0000256" key="4">
    <source>
        <dbReference type="ARBA" id="ARBA00022728"/>
    </source>
</evidence>
<sequence length="954" mass="106756">MARRKRQLLEDSSDSSDGSEGDINDYGPDQNDPDAREERALFEDPYKRKRRRKNGKDDAIYGVFGSEDEDEGFGGKKGGKAQKRSDWTKAPAFVSGEKVEKVDLDKTVKVDEGMNDASSGEEGVEQGEVEDEQDEEVGEEVGEEEGEDESEPSKPPSPRVREEDQQAEEEETRPRFGGLGFGASKAQAGGTFSGFHRGGIGSRPLPAASPSPTPVVAEDMPTAFGSSRAQRSFLRNGGSGTSSPRPATPLSTADRQHFSKLGGTFGARLLEKMGWQAGMGLGTTGEGIVTPVESKLRPKGMGLAFKGFKEKTAQAKAEARRKGEIVSDDEEESKTAARKARKAAKAQEEKADAWKKPKKVKTRVEHKTYEQIIAEAGHEVPQAGLGQIIDATGATPREVASIAEVSLASWTPTADSTRLPEVRHNVRLISDACKSDLDGLAREARSLQERKIWTRQQDLSLRKKVEEEAELISRLQQVHLVVDNIDSQAKEMASMYEPSLEPFSANFDNLLGLYPKEFDRYRLDEIIVAAITPTVRRMFAQWHPLQDPTAITPTFRLWRRALKMSALEEKLQDQVQVYGSSIVTSAPVAVEKPMTPYESLMWNVWLPKVRSSINNDWSPEDPHSAVRLYEAWSSFLPPFVRDNFFDQLILPKVSKAVADWNPRRSKVSLQSVVFPWLPHIGLRIEEVLADARRKVKSLLRGWVITDGVPKDLADWKDVFDSSEWDTMLLKYIVPKLGSRLRDDFRINPRDQDMAPLQEVMLWESLLRPSILSQILETEFFPKWLDVLHIWLIQPSPSLEEVARWYTFWKGTFTEEVQNMPGVAKGFTRGLEMMNKAIELGSDAATLLPRPDHGAPMVSVPSVKQTPVKARPARTQEITFRSIVEDYASSHNLLFIPIGRVHEKSRMPLYRVSQTADGKGGLLVYIQDDAVWAQDGDEYRAITLETMVLRGTKEK</sequence>
<dbReference type="GeneID" id="38786544"/>
<evidence type="ECO:0000256" key="6">
    <source>
        <dbReference type="ARBA" id="ARBA00023242"/>
    </source>
</evidence>
<dbReference type="GO" id="GO:0003676">
    <property type="term" value="F:nucleic acid binding"/>
    <property type="evidence" value="ECO:0007669"/>
    <property type="project" value="InterPro"/>
</dbReference>
<dbReference type="SMART" id="SM00443">
    <property type="entry name" value="G_patch"/>
    <property type="match status" value="1"/>
</dbReference>
<dbReference type="Pfam" id="PF07842">
    <property type="entry name" value="GCFC"/>
    <property type="match status" value="1"/>
</dbReference>
<keyword evidence="6" id="KW-0539">Nucleus</keyword>
<keyword evidence="3" id="KW-0507">mRNA processing</keyword>
<dbReference type="InterPro" id="IPR045211">
    <property type="entry name" value="TFP11/STIP/Ntr1"/>
</dbReference>
<evidence type="ECO:0000256" key="7">
    <source>
        <dbReference type="SAM" id="MobiDB-lite"/>
    </source>
</evidence>
<dbReference type="PANTHER" id="PTHR23329:SF1">
    <property type="entry name" value="TUFTELIN-INTERACTING PROTEIN 11"/>
    <property type="match status" value="1"/>
</dbReference>
<protein>
    <submittedName>
        <fullName evidence="9">TFP11-domain-containing protein</fullName>
    </submittedName>
</protein>
<dbReference type="Pfam" id="PF12457">
    <property type="entry name" value="TIP_N"/>
    <property type="match status" value="1"/>
</dbReference>
<evidence type="ECO:0000313" key="10">
    <source>
        <dbReference type="Proteomes" id="UP000287166"/>
    </source>
</evidence>
<dbReference type="Pfam" id="PF01585">
    <property type="entry name" value="G-patch"/>
    <property type="match status" value="1"/>
</dbReference>
<dbReference type="GO" id="GO:0000390">
    <property type="term" value="P:spliceosomal complex disassembly"/>
    <property type="evidence" value="ECO:0007669"/>
    <property type="project" value="InterPro"/>
</dbReference>
<dbReference type="InterPro" id="IPR022783">
    <property type="entry name" value="GCFC_dom"/>
</dbReference>
<evidence type="ECO:0000256" key="3">
    <source>
        <dbReference type="ARBA" id="ARBA00022664"/>
    </source>
</evidence>
<keyword evidence="4" id="KW-0747">Spliceosome</keyword>
<dbReference type="STRING" id="139825.A0A401H5A9"/>
<dbReference type="PANTHER" id="PTHR23329">
    <property type="entry name" value="TUFTELIN-INTERACTING PROTEIN 11-RELATED"/>
    <property type="match status" value="1"/>
</dbReference>
<dbReference type="EMBL" id="BFAD01000016">
    <property type="protein sequence ID" value="GBE89627.1"/>
    <property type="molecule type" value="Genomic_DNA"/>
</dbReference>
<dbReference type="PROSITE" id="PS50174">
    <property type="entry name" value="G_PATCH"/>
    <property type="match status" value="1"/>
</dbReference>
<feature type="compositionally biased region" description="Acidic residues" evidence="7">
    <location>
        <begin position="11"/>
        <end position="23"/>
    </location>
</feature>